<dbReference type="InterPro" id="IPR037446">
    <property type="entry name" value="His_Pase_VIP1"/>
</dbReference>
<gene>
    <name evidence="5" type="primary">VIP1</name>
    <name evidence="5" type="ORF">CR513_48595</name>
</gene>
<dbReference type="STRING" id="157652.A0A371F123"/>
<reference evidence="5" key="1">
    <citation type="submission" date="2018-05" db="EMBL/GenBank/DDBJ databases">
        <title>Draft genome of Mucuna pruriens seed.</title>
        <authorList>
            <person name="Nnadi N.E."/>
            <person name="Vos R."/>
            <person name="Hasami M.H."/>
            <person name="Devisetty U.K."/>
            <person name="Aguiy J.C."/>
        </authorList>
    </citation>
    <scope>NUCLEOTIDE SEQUENCE [LARGE SCALE GENOMIC DNA]</scope>
    <source>
        <strain evidence="5">JCA_2017</strain>
    </source>
</reference>
<dbReference type="Gene3D" id="3.40.50.11950">
    <property type="match status" value="1"/>
</dbReference>
<organism evidence="5 6">
    <name type="scientific">Mucuna pruriens</name>
    <name type="common">Velvet bean</name>
    <name type="synonym">Dolichos pruriens</name>
    <dbReference type="NCBI Taxonomy" id="157652"/>
    <lineage>
        <taxon>Eukaryota</taxon>
        <taxon>Viridiplantae</taxon>
        <taxon>Streptophyta</taxon>
        <taxon>Embryophyta</taxon>
        <taxon>Tracheophyta</taxon>
        <taxon>Spermatophyta</taxon>
        <taxon>Magnoliopsida</taxon>
        <taxon>eudicotyledons</taxon>
        <taxon>Gunneridae</taxon>
        <taxon>Pentapetalae</taxon>
        <taxon>rosids</taxon>
        <taxon>fabids</taxon>
        <taxon>Fabales</taxon>
        <taxon>Fabaceae</taxon>
        <taxon>Papilionoideae</taxon>
        <taxon>50 kb inversion clade</taxon>
        <taxon>NPAAA clade</taxon>
        <taxon>indigoferoid/millettioid clade</taxon>
        <taxon>Phaseoleae</taxon>
        <taxon>Mucuna</taxon>
    </lineage>
</organism>
<dbReference type="EMBL" id="QJKJ01011108">
    <property type="protein sequence ID" value="RDX71986.1"/>
    <property type="molecule type" value="Genomic_DNA"/>
</dbReference>
<dbReference type="GO" id="GO:0033857">
    <property type="term" value="F:5-diphosphoinositol pentakisphosphate 1-kinase activity"/>
    <property type="evidence" value="ECO:0007669"/>
    <property type="project" value="TreeGrafter"/>
</dbReference>
<dbReference type="Gene3D" id="3.30.470.20">
    <property type="entry name" value="ATP-grasp fold, B domain"/>
    <property type="match status" value="1"/>
</dbReference>
<dbReference type="InterPro" id="IPR040557">
    <property type="entry name" value="VIP1_N"/>
</dbReference>
<comment type="catalytic activity">
    <reaction evidence="2">
        <text>1D-myo-inositol hexakisphosphate + ATP = 1-diphospho-1D-myo-inositol 2,3,4,5,6-pentakisphosphate + ADP</text>
        <dbReference type="Rhea" id="RHEA:37459"/>
        <dbReference type="ChEBI" id="CHEBI:30616"/>
        <dbReference type="ChEBI" id="CHEBI:58130"/>
        <dbReference type="ChEBI" id="CHEBI:74946"/>
        <dbReference type="ChEBI" id="CHEBI:456216"/>
        <dbReference type="EC" id="2.7.4.24"/>
    </reaction>
    <physiologicalReaction direction="left-to-right" evidence="2">
        <dbReference type="Rhea" id="RHEA:37460"/>
    </physiologicalReaction>
</comment>
<keyword evidence="5" id="KW-0808">Transferase</keyword>
<keyword evidence="6" id="KW-1185">Reference proteome</keyword>
<dbReference type="GO" id="GO:0032958">
    <property type="term" value="P:inositol phosphate biosynthetic process"/>
    <property type="evidence" value="ECO:0007669"/>
    <property type="project" value="TreeGrafter"/>
</dbReference>
<dbReference type="GO" id="GO:0006020">
    <property type="term" value="P:inositol metabolic process"/>
    <property type="evidence" value="ECO:0007669"/>
    <property type="project" value="TreeGrafter"/>
</dbReference>
<accession>A0A371F123</accession>
<keyword evidence="5" id="KW-0418">Kinase</keyword>
<evidence type="ECO:0000256" key="1">
    <source>
        <dbReference type="ARBA" id="ARBA00033696"/>
    </source>
</evidence>
<keyword evidence="3" id="KW-0175">Coiled coil</keyword>
<comment type="catalytic activity">
    <reaction evidence="1">
        <text>5-diphospho-1D-myo-inositol 1,2,3,4,6-pentakisphosphate + ATP + H(+) = 1,5-bis(diphospho)-1D-myo-inositol 2,3,4,6-tetrakisphosphate + ADP</text>
        <dbReference type="Rhea" id="RHEA:10276"/>
        <dbReference type="ChEBI" id="CHEBI:15378"/>
        <dbReference type="ChEBI" id="CHEBI:30616"/>
        <dbReference type="ChEBI" id="CHEBI:58628"/>
        <dbReference type="ChEBI" id="CHEBI:77983"/>
        <dbReference type="ChEBI" id="CHEBI:456216"/>
        <dbReference type="EC" id="2.7.4.24"/>
    </reaction>
    <physiologicalReaction direction="left-to-right" evidence="1">
        <dbReference type="Rhea" id="RHEA:10277"/>
    </physiologicalReaction>
</comment>
<name>A0A371F123_MUCPR</name>
<dbReference type="AlphaFoldDB" id="A0A371F123"/>
<sequence>VIHFGDKVILEEPIESWPVCDCLIAFYSSGYPLEKAEAYAALRKPFLVNELEPQYLLHDRRKVYECAIWLYADSSAPDAVNVDFCFNGLAWRLEMFGIPVPRYALVIREVPYQQLDYFVEEEDFVEVHGKRFFKPFVEKPVDVVDYRLWFNLCKTMSKTMMHVTERSNELEEKLEGMEARIEDWIGVTVDKKLANLEKILLEMRINGQVCRR</sequence>
<feature type="domain" description="VIP1 N-terminal" evidence="4">
    <location>
        <begin position="1"/>
        <end position="59"/>
    </location>
</feature>
<dbReference type="Proteomes" id="UP000257109">
    <property type="component" value="Unassembled WGS sequence"/>
</dbReference>
<dbReference type="Pfam" id="PF18086">
    <property type="entry name" value="PPIP5K2_N"/>
    <property type="match status" value="1"/>
</dbReference>
<proteinExistence type="predicted"/>
<evidence type="ECO:0000259" key="4">
    <source>
        <dbReference type="Pfam" id="PF18086"/>
    </source>
</evidence>
<dbReference type="GO" id="GO:0000828">
    <property type="term" value="F:inositol hexakisphosphate kinase activity"/>
    <property type="evidence" value="ECO:0007669"/>
    <property type="project" value="TreeGrafter"/>
</dbReference>
<dbReference type="PANTHER" id="PTHR12750">
    <property type="entry name" value="DIPHOSPHOINOSITOL PENTAKISPHOSPHATE KINASE"/>
    <property type="match status" value="1"/>
</dbReference>
<comment type="caution">
    <text evidence="5">The sequence shown here is derived from an EMBL/GenBank/DDBJ whole genome shotgun (WGS) entry which is preliminary data.</text>
</comment>
<evidence type="ECO:0000313" key="5">
    <source>
        <dbReference type="EMBL" id="RDX71986.1"/>
    </source>
</evidence>
<dbReference type="PANTHER" id="PTHR12750:SF9">
    <property type="entry name" value="INOSITOL HEXAKISPHOSPHATE AND DIPHOSPHOINOSITOL-PENTAKISPHOSPHATE KINASE"/>
    <property type="match status" value="1"/>
</dbReference>
<dbReference type="OrthoDB" id="18042at2759"/>
<feature type="coiled-coil region" evidence="3">
    <location>
        <begin position="160"/>
        <end position="187"/>
    </location>
</feature>
<evidence type="ECO:0000313" key="6">
    <source>
        <dbReference type="Proteomes" id="UP000257109"/>
    </source>
</evidence>
<protein>
    <submittedName>
        <fullName evidence="5">Inositol hexakisphosphate and diphosphoinositol-pentakisphosphate kinase VIP1</fullName>
    </submittedName>
</protein>
<feature type="non-terminal residue" evidence="5">
    <location>
        <position position="1"/>
    </location>
</feature>
<evidence type="ECO:0000256" key="2">
    <source>
        <dbReference type="ARBA" id="ARBA00034629"/>
    </source>
</evidence>
<evidence type="ECO:0000256" key="3">
    <source>
        <dbReference type="SAM" id="Coils"/>
    </source>
</evidence>